<proteinExistence type="predicted"/>
<dbReference type="EMBL" id="BK032830">
    <property type="protein sequence ID" value="DAF62937.1"/>
    <property type="molecule type" value="Genomic_DNA"/>
</dbReference>
<reference evidence="2" key="1">
    <citation type="journal article" date="2021" name="Proc. Natl. Acad. Sci. U.S.A.">
        <title>A Catalog of Tens of Thousands of Viruses from Human Metagenomes Reveals Hidden Associations with Chronic Diseases.</title>
        <authorList>
            <person name="Tisza M.J."/>
            <person name="Buck C.B."/>
        </authorList>
    </citation>
    <scope>NUCLEOTIDE SEQUENCE</scope>
    <source>
        <strain evidence="2">Ctu3532</strain>
    </source>
</reference>
<accession>A0A8S5TI70</accession>
<name>A0A8S5TI70_9CAUD</name>
<evidence type="ECO:0000256" key="1">
    <source>
        <dbReference type="SAM" id="MobiDB-lite"/>
    </source>
</evidence>
<organism evidence="2">
    <name type="scientific">Caudovirales sp. ctu3532</name>
    <dbReference type="NCBI Taxonomy" id="2827639"/>
    <lineage>
        <taxon>Viruses</taxon>
        <taxon>Duplodnaviria</taxon>
        <taxon>Heunggongvirae</taxon>
        <taxon>Uroviricota</taxon>
        <taxon>Caudoviricetes</taxon>
    </lineage>
</organism>
<feature type="region of interest" description="Disordered" evidence="1">
    <location>
        <begin position="1"/>
        <end position="26"/>
    </location>
</feature>
<sequence length="40" mass="4496">MSCNKTRPAGFPGGVKRKITHRHSARTRAIIYKSKRGQCP</sequence>
<feature type="compositionally biased region" description="Basic residues" evidence="1">
    <location>
        <begin position="15"/>
        <end position="26"/>
    </location>
</feature>
<evidence type="ECO:0000313" key="2">
    <source>
        <dbReference type="EMBL" id="DAF62937.1"/>
    </source>
</evidence>
<protein>
    <submittedName>
        <fullName evidence="2">Uncharacterized protein</fullName>
    </submittedName>
</protein>